<dbReference type="InterPro" id="IPR050871">
    <property type="entry name" value="26S_Proteasome/COP9_Components"/>
</dbReference>
<dbReference type="Proteomes" id="UP000799778">
    <property type="component" value="Unassembled WGS sequence"/>
</dbReference>
<dbReference type="InterPro" id="IPR040780">
    <property type="entry name" value="Rpn6_C_helix"/>
</dbReference>
<dbReference type="PANTHER" id="PTHR10678">
    <property type="entry name" value="26S PROTEASOME NON-ATPASE REGULATORY SUBUNIT 11/COP9 SIGNALOSOME COMPLEX SUBUNIT 2"/>
    <property type="match status" value="1"/>
</dbReference>
<reference evidence="4" key="1">
    <citation type="journal article" date="2020" name="Stud. Mycol.">
        <title>101 Dothideomycetes genomes: a test case for predicting lifestyles and emergence of pathogens.</title>
        <authorList>
            <person name="Haridas S."/>
            <person name="Albert R."/>
            <person name="Binder M."/>
            <person name="Bloem J."/>
            <person name="Labutti K."/>
            <person name="Salamov A."/>
            <person name="Andreopoulos B."/>
            <person name="Baker S."/>
            <person name="Barry K."/>
            <person name="Bills G."/>
            <person name="Bluhm B."/>
            <person name="Cannon C."/>
            <person name="Castanera R."/>
            <person name="Culley D."/>
            <person name="Daum C."/>
            <person name="Ezra D."/>
            <person name="Gonzalez J."/>
            <person name="Henrissat B."/>
            <person name="Kuo A."/>
            <person name="Liang C."/>
            <person name="Lipzen A."/>
            <person name="Lutzoni F."/>
            <person name="Magnuson J."/>
            <person name="Mondo S."/>
            <person name="Nolan M."/>
            <person name="Ohm R."/>
            <person name="Pangilinan J."/>
            <person name="Park H.-J."/>
            <person name="Ramirez L."/>
            <person name="Alfaro M."/>
            <person name="Sun H."/>
            <person name="Tritt A."/>
            <person name="Yoshinaga Y."/>
            <person name="Zwiers L.-H."/>
            <person name="Turgeon B."/>
            <person name="Goodwin S."/>
            <person name="Spatafora J."/>
            <person name="Crous P."/>
            <person name="Grigoriev I."/>
        </authorList>
    </citation>
    <scope>NUCLEOTIDE SEQUENCE</scope>
    <source>
        <strain evidence="4">CBS 175.79</strain>
    </source>
</reference>
<protein>
    <submittedName>
        <fullName evidence="4">PCI-domain-containing protein</fullName>
    </submittedName>
</protein>
<gene>
    <name evidence="4" type="ORF">BU24DRAFT_453366</name>
</gene>
<dbReference type="Pfam" id="PF18055">
    <property type="entry name" value="RPN6_N"/>
    <property type="match status" value="1"/>
</dbReference>
<evidence type="ECO:0000313" key="5">
    <source>
        <dbReference type="Proteomes" id="UP000799778"/>
    </source>
</evidence>
<organism evidence="4 5">
    <name type="scientific">Aaosphaeria arxii CBS 175.79</name>
    <dbReference type="NCBI Taxonomy" id="1450172"/>
    <lineage>
        <taxon>Eukaryota</taxon>
        <taxon>Fungi</taxon>
        <taxon>Dikarya</taxon>
        <taxon>Ascomycota</taxon>
        <taxon>Pezizomycotina</taxon>
        <taxon>Dothideomycetes</taxon>
        <taxon>Pleosporomycetidae</taxon>
        <taxon>Pleosporales</taxon>
        <taxon>Pleosporales incertae sedis</taxon>
        <taxon>Aaosphaeria</taxon>
    </lineage>
</organism>
<dbReference type="OrthoDB" id="1418352at2759"/>
<name>A0A6A5XG98_9PLEO</name>
<dbReference type="InterPro" id="IPR036390">
    <property type="entry name" value="WH_DNA-bd_sf"/>
</dbReference>
<evidence type="ECO:0000256" key="1">
    <source>
        <dbReference type="ARBA" id="ARBA00007454"/>
    </source>
</evidence>
<dbReference type="Pfam" id="PF18503">
    <property type="entry name" value="RPN6_C_helix"/>
    <property type="match status" value="1"/>
</dbReference>
<evidence type="ECO:0000256" key="2">
    <source>
        <dbReference type="ARBA" id="ARBA00022942"/>
    </source>
</evidence>
<keyword evidence="5" id="KW-1185">Reference proteome</keyword>
<dbReference type="EMBL" id="ML978073">
    <property type="protein sequence ID" value="KAF2011851.1"/>
    <property type="molecule type" value="Genomic_DNA"/>
</dbReference>
<dbReference type="InterPro" id="IPR000717">
    <property type="entry name" value="PCI_dom"/>
</dbReference>
<dbReference type="GeneID" id="54288659"/>
<comment type="similarity">
    <text evidence="1">Belongs to the proteasome subunit S9 family.</text>
</comment>
<accession>A0A6A5XG98</accession>
<dbReference type="InterPro" id="IPR011990">
    <property type="entry name" value="TPR-like_helical_dom_sf"/>
</dbReference>
<dbReference type="Pfam" id="PF01399">
    <property type="entry name" value="PCI"/>
    <property type="match status" value="1"/>
</dbReference>
<dbReference type="Gene3D" id="1.25.40.570">
    <property type="match status" value="1"/>
</dbReference>
<dbReference type="FunFam" id="1.25.40.570:FF:000010">
    <property type="entry name" value="26S proteasome regulatory subunit RPN6"/>
    <property type="match status" value="1"/>
</dbReference>
<proteinExistence type="inferred from homology"/>
<keyword evidence="2" id="KW-0647">Proteasome</keyword>
<sequence>MAVAESGKRVEEAKALVKTDPSQAEQIYKEVLSTNPGSNEAAIKNYESALVGLGELFRDQRRVDALAELVRQTRSVLSSFAKAKTAKLVRQLLELFTTIPNTTDVQIAVTKSCIEWAVSERRGFLRQNLETRLVSLYMQKQSYYDALTLINSLLKELKRLDDKLVLVEVQLLESRVYHALGNIPKGRAALTSARTSAASVYTPPLLQAGLDMQSGMLHAEDSDFNTAFSYFIEAMEGYHSQDEAQKATSALQYMLLCKIMLNLGDDVTSLMTSKQAIKYAGKSLDAMKAVARAHTNRSLEEYETALTDFRQELGSDRFITSHLRRLYDNMLEQNLIKVIEPFSRVEIDHVAKMVGLDTVQVERKLSQMILDKVIIGVLDQGAGCLIVFDESERDQSYDAALGTIEKLSNVVDVLYTNQASLLE</sequence>
<dbReference type="SUPFAM" id="SSF48452">
    <property type="entry name" value="TPR-like"/>
    <property type="match status" value="1"/>
</dbReference>
<evidence type="ECO:0000259" key="3">
    <source>
        <dbReference type="PROSITE" id="PS50250"/>
    </source>
</evidence>
<dbReference type="RefSeq" id="XP_033380190.1">
    <property type="nucleotide sequence ID" value="XM_033531262.1"/>
</dbReference>
<feature type="domain" description="PCI" evidence="3">
    <location>
        <begin position="223"/>
        <end position="392"/>
    </location>
</feature>
<evidence type="ECO:0000313" key="4">
    <source>
        <dbReference type="EMBL" id="KAF2011851.1"/>
    </source>
</evidence>
<dbReference type="PROSITE" id="PS50250">
    <property type="entry name" value="PCI"/>
    <property type="match status" value="1"/>
</dbReference>
<dbReference type="SMART" id="SM00753">
    <property type="entry name" value="PAM"/>
    <property type="match status" value="1"/>
</dbReference>
<dbReference type="AlphaFoldDB" id="A0A6A5XG98"/>
<dbReference type="SMART" id="SM00088">
    <property type="entry name" value="PINT"/>
    <property type="match status" value="1"/>
</dbReference>
<dbReference type="GO" id="GO:0000502">
    <property type="term" value="C:proteasome complex"/>
    <property type="evidence" value="ECO:0007669"/>
    <property type="project" value="UniProtKB-KW"/>
</dbReference>
<dbReference type="InterPro" id="IPR040773">
    <property type="entry name" value="Rpn6_N"/>
</dbReference>
<dbReference type="SUPFAM" id="SSF46785">
    <property type="entry name" value="Winged helix' DNA-binding domain"/>
    <property type="match status" value="1"/>
</dbReference>